<evidence type="ECO:0000313" key="3">
    <source>
        <dbReference type="Proteomes" id="UP000646776"/>
    </source>
</evidence>
<comment type="caution">
    <text evidence="2">The sequence shown here is derived from an EMBL/GenBank/DDBJ whole genome shotgun (WGS) entry which is preliminary data.</text>
</comment>
<proteinExistence type="predicted"/>
<keyword evidence="3" id="KW-1185">Reference proteome</keyword>
<reference evidence="2" key="2">
    <citation type="submission" date="2020-09" db="EMBL/GenBank/DDBJ databases">
        <authorList>
            <person name="Sun Q."/>
            <person name="Ohkuma M."/>
        </authorList>
    </citation>
    <scope>NUCLEOTIDE SEQUENCE</scope>
    <source>
        <strain evidence="2">JCM 4125</strain>
    </source>
</reference>
<dbReference type="AlphaFoldDB" id="A0A918M1I4"/>
<sequence length="136" mass="14516">MRHPHGPRGLGQAPLPNALRAYRMQAADGAKDKGTILNFPEGPGEPGDIAFDTLRESLPGYDLIALDPRGVGRISPLSYATDKILKIPFAPVRPTEAQRSETEPAFVLVDVCHDPGGAERPPGTPTATSGTRRPSR</sequence>
<organism evidence="2 3">
    <name type="scientific">Streptomyces phaeofaciens</name>
    <dbReference type="NCBI Taxonomy" id="68254"/>
    <lineage>
        <taxon>Bacteria</taxon>
        <taxon>Bacillati</taxon>
        <taxon>Actinomycetota</taxon>
        <taxon>Actinomycetes</taxon>
        <taxon>Kitasatosporales</taxon>
        <taxon>Streptomycetaceae</taxon>
        <taxon>Streptomyces</taxon>
    </lineage>
</organism>
<reference evidence="2" key="1">
    <citation type="journal article" date="2014" name="Int. J. Syst. Evol. Microbiol.">
        <title>Complete genome sequence of Corynebacterium casei LMG S-19264T (=DSM 44701T), isolated from a smear-ripened cheese.</title>
        <authorList>
            <consortium name="US DOE Joint Genome Institute (JGI-PGF)"/>
            <person name="Walter F."/>
            <person name="Albersmeier A."/>
            <person name="Kalinowski J."/>
            <person name="Ruckert C."/>
        </authorList>
    </citation>
    <scope>NUCLEOTIDE SEQUENCE</scope>
    <source>
        <strain evidence="2">JCM 4125</strain>
    </source>
</reference>
<gene>
    <name evidence="2" type="ORF">GCM10010226_84080</name>
</gene>
<name>A0A918M1I4_9ACTN</name>
<feature type="region of interest" description="Disordered" evidence="1">
    <location>
        <begin position="112"/>
        <end position="136"/>
    </location>
</feature>
<feature type="compositionally biased region" description="Polar residues" evidence="1">
    <location>
        <begin position="125"/>
        <end position="136"/>
    </location>
</feature>
<accession>A0A918M1I4</accession>
<protein>
    <submittedName>
        <fullName evidence="2">Uncharacterized protein</fullName>
    </submittedName>
</protein>
<evidence type="ECO:0000313" key="2">
    <source>
        <dbReference type="EMBL" id="GGT93370.1"/>
    </source>
</evidence>
<dbReference type="EMBL" id="BMSA01000042">
    <property type="protein sequence ID" value="GGT93370.1"/>
    <property type="molecule type" value="Genomic_DNA"/>
</dbReference>
<dbReference type="Proteomes" id="UP000646776">
    <property type="component" value="Unassembled WGS sequence"/>
</dbReference>
<evidence type="ECO:0000256" key="1">
    <source>
        <dbReference type="SAM" id="MobiDB-lite"/>
    </source>
</evidence>